<evidence type="ECO:0000256" key="4">
    <source>
        <dbReference type="ARBA" id="ARBA00010869"/>
    </source>
</evidence>
<evidence type="ECO:0000256" key="10">
    <source>
        <dbReference type="ARBA" id="ARBA00049406"/>
    </source>
</evidence>
<evidence type="ECO:0000256" key="11">
    <source>
        <dbReference type="SAM" id="MobiDB-lite"/>
    </source>
</evidence>
<feature type="domain" description="Tryptophan synthase beta chain-like PALP" evidence="12">
    <location>
        <begin position="18"/>
        <end position="301"/>
    </location>
</feature>
<dbReference type="Gene3D" id="3.40.50.1100">
    <property type="match status" value="2"/>
</dbReference>
<organism evidence="13 14">
    <name type="scientific">Alternaria burnsii</name>
    <dbReference type="NCBI Taxonomy" id="1187904"/>
    <lineage>
        <taxon>Eukaryota</taxon>
        <taxon>Fungi</taxon>
        <taxon>Dikarya</taxon>
        <taxon>Ascomycota</taxon>
        <taxon>Pezizomycotina</taxon>
        <taxon>Dothideomycetes</taxon>
        <taxon>Pleosporomycetidae</taxon>
        <taxon>Pleosporales</taxon>
        <taxon>Pleosporineae</taxon>
        <taxon>Pleosporaceae</taxon>
        <taxon>Alternaria</taxon>
        <taxon>Alternaria sect. Alternaria</taxon>
    </lineage>
</organism>
<dbReference type="PANTHER" id="PTHR48078:SF2">
    <property type="entry name" value="CATABOLIC L-SERINE_THREONINE DEHYDRATASE"/>
    <property type="match status" value="1"/>
</dbReference>
<dbReference type="InterPro" id="IPR036052">
    <property type="entry name" value="TrpB-like_PALP_sf"/>
</dbReference>
<dbReference type="GO" id="GO:0005737">
    <property type="term" value="C:cytoplasm"/>
    <property type="evidence" value="ECO:0007669"/>
    <property type="project" value="UniProtKB-SubCell"/>
</dbReference>
<dbReference type="InterPro" id="IPR000634">
    <property type="entry name" value="Ser/Thr_deHydtase_PyrdxlP-BS"/>
</dbReference>
<keyword evidence="7" id="KW-0963">Cytoplasm</keyword>
<dbReference type="PROSITE" id="PS00165">
    <property type="entry name" value="DEHYDRATASE_SER_THR"/>
    <property type="match status" value="1"/>
</dbReference>
<evidence type="ECO:0000256" key="8">
    <source>
        <dbReference type="ARBA" id="ARBA00022898"/>
    </source>
</evidence>
<dbReference type="InterPro" id="IPR001926">
    <property type="entry name" value="TrpB-like_PALP"/>
</dbReference>
<dbReference type="GO" id="GO:0004794">
    <property type="term" value="F:threonine deaminase activity"/>
    <property type="evidence" value="ECO:0007669"/>
    <property type="project" value="TreeGrafter"/>
</dbReference>
<dbReference type="GO" id="GO:0003941">
    <property type="term" value="F:L-serine ammonia-lyase activity"/>
    <property type="evidence" value="ECO:0007669"/>
    <property type="project" value="UniProtKB-EC"/>
</dbReference>
<dbReference type="EC" id="4.3.1.17" evidence="5"/>
<dbReference type="Proteomes" id="UP000596902">
    <property type="component" value="Unassembled WGS sequence"/>
</dbReference>
<dbReference type="InterPro" id="IPR050147">
    <property type="entry name" value="Ser/Thr_Dehydratase"/>
</dbReference>
<comment type="cofactor">
    <cofactor evidence="1">
        <name>pyridoxal 5'-phosphate</name>
        <dbReference type="ChEBI" id="CHEBI:597326"/>
    </cofactor>
</comment>
<keyword evidence="6" id="KW-0312">Gluconeogenesis</keyword>
<dbReference type="GO" id="GO:0030170">
    <property type="term" value="F:pyridoxal phosphate binding"/>
    <property type="evidence" value="ECO:0007669"/>
    <property type="project" value="InterPro"/>
</dbReference>
<dbReference type="Pfam" id="PF00291">
    <property type="entry name" value="PALP"/>
    <property type="match status" value="1"/>
</dbReference>
<evidence type="ECO:0000256" key="6">
    <source>
        <dbReference type="ARBA" id="ARBA00022432"/>
    </source>
</evidence>
<feature type="compositionally biased region" description="Polar residues" evidence="11">
    <location>
        <begin position="355"/>
        <end position="364"/>
    </location>
</feature>
<feature type="region of interest" description="Disordered" evidence="11">
    <location>
        <begin position="328"/>
        <end position="369"/>
    </location>
</feature>
<evidence type="ECO:0000256" key="9">
    <source>
        <dbReference type="ARBA" id="ARBA00023239"/>
    </source>
</evidence>
<dbReference type="PANTHER" id="PTHR48078">
    <property type="entry name" value="THREONINE DEHYDRATASE, MITOCHONDRIAL-RELATED"/>
    <property type="match status" value="1"/>
</dbReference>
<reference evidence="13" key="2">
    <citation type="submission" date="2020-08" db="EMBL/GenBank/DDBJ databases">
        <title>Draft Genome Sequence of Cumin Blight Pathogen Alternaria burnsii.</title>
        <authorList>
            <person name="Feng Z."/>
        </authorList>
    </citation>
    <scope>NUCLEOTIDE SEQUENCE</scope>
    <source>
        <strain evidence="13">CBS107.38</strain>
    </source>
</reference>
<evidence type="ECO:0000256" key="7">
    <source>
        <dbReference type="ARBA" id="ARBA00022490"/>
    </source>
</evidence>
<proteinExistence type="inferred from homology"/>
<keyword evidence="8" id="KW-0663">Pyridoxal phosphate</keyword>
<evidence type="ECO:0000313" key="13">
    <source>
        <dbReference type="EMBL" id="KAF7674233.1"/>
    </source>
</evidence>
<dbReference type="GO" id="GO:0006094">
    <property type="term" value="P:gluconeogenesis"/>
    <property type="evidence" value="ECO:0007669"/>
    <property type="project" value="UniProtKB-KW"/>
</dbReference>
<evidence type="ECO:0000256" key="3">
    <source>
        <dbReference type="ARBA" id="ARBA00004742"/>
    </source>
</evidence>
<keyword evidence="9" id="KW-0456">Lyase</keyword>
<dbReference type="RefSeq" id="XP_038784547.1">
    <property type="nucleotide sequence ID" value="XM_038933046.1"/>
</dbReference>
<accession>A0A8H7B3A5</accession>
<dbReference type="FunFam" id="3.40.50.1100:FF:000040">
    <property type="entry name" value="L-serine dehydratase, putative"/>
    <property type="match status" value="1"/>
</dbReference>
<gene>
    <name evidence="13" type="ORF">GT037_007999</name>
</gene>
<evidence type="ECO:0000313" key="14">
    <source>
        <dbReference type="Proteomes" id="UP000596902"/>
    </source>
</evidence>
<evidence type="ECO:0000259" key="12">
    <source>
        <dbReference type="Pfam" id="PF00291"/>
    </source>
</evidence>
<dbReference type="GeneID" id="62206224"/>
<feature type="compositionally biased region" description="Polar residues" evidence="11">
    <location>
        <begin position="334"/>
        <end position="344"/>
    </location>
</feature>
<comment type="similarity">
    <text evidence="4">Belongs to the serine/threonine dehydratase family.</text>
</comment>
<protein>
    <recommendedName>
        <fullName evidence="5">L-serine ammonia-lyase</fullName>
        <ecNumber evidence="5">4.3.1.17</ecNumber>
    </recommendedName>
</protein>
<comment type="pathway">
    <text evidence="3">Carbohydrate biosynthesis; gluconeogenesis.</text>
</comment>
<evidence type="ECO:0000256" key="5">
    <source>
        <dbReference type="ARBA" id="ARBA00012093"/>
    </source>
</evidence>
<dbReference type="AlphaFoldDB" id="A0A8H7B3A5"/>
<dbReference type="GO" id="GO:0006567">
    <property type="term" value="P:L-threonine catabolic process"/>
    <property type="evidence" value="ECO:0007669"/>
    <property type="project" value="TreeGrafter"/>
</dbReference>
<dbReference type="GO" id="GO:0006565">
    <property type="term" value="P:L-serine catabolic process"/>
    <property type="evidence" value="ECO:0007669"/>
    <property type="project" value="TreeGrafter"/>
</dbReference>
<evidence type="ECO:0000256" key="2">
    <source>
        <dbReference type="ARBA" id="ARBA00004496"/>
    </source>
</evidence>
<name>A0A8H7B3A5_9PLEO</name>
<keyword evidence="14" id="KW-1185">Reference proteome</keyword>
<evidence type="ECO:0000256" key="1">
    <source>
        <dbReference type="ARBA" id="ARBA00001933"/>
    </source>
</evidence>
<sequence length="496" mass="53874">MAYHVINFEEKGILNRRSRIFLKLENLQPSGSFKSRGIGNYILRRLEELPQGSRPHIFASSGGNAGLAAVHSARALNLPCTVVVPTSTAPLMVAKLRAAGAYEVIQYGAAWKDADAYLKEHIIPYAQTETIYCPPFDHPDIWQGNSTCMDEIAAQLGEPDVLICSVGGGGLINGICQSMDNHQMSKTTILALETAGAESLNAALQAKEVITLPKITSQATSLGIARVTDATYKYAQRGNVRSVVLPDAEAAMGCWRLADDERIMVELACGINVALCYDGRLEKALGRPVRPEDKVVIVLCGGSNVTSKMLCDWRNEYAYIEEETEARRRKSDSALGSETQSETGSVKDMDMGNVPNFSSTNEGGRNTYPLPDSLGYDDVLEILHNHSVLSQIFWPHSSARVRIQPGSVSNMSNFLIEQGQSEFKVSLCSQPNGITCTEELPLGIKATTKFVIGGCDQIAGEQTVHDEKGGAVSTSDLLKSPITPLNHQLYLVEQSH</sequence>
<reference evidence="13" key="1">
    <citation type="submission" date="2020-01" db="EMBL/GenBank/DDBJ databases">
        <authorList>
            <person name="Feng Z.H.Z."/>
        </authorList>
    </citation>
    <scope>NUCLEOTIDE SEQUENCE</scope>
    <source>
        <strain evidence="13">CBS107.38</strain>
    </source>
</reference>
<dbReference type="GO" id="GO:0009097">
    <property type="term" value="P:isoleucine biosynthetic process"/>
    <property type="evidence" value="ECO:0007669"/>
    <property type="project" value="TreeGrafter"/>
</dbReference>
<comment type="catalytic activity">
    <reaction evidence="10">
        <text>L-serine = pyruvate + NH4(+)</text>
        <dbReference type="Rhea" id="RHEA:19169"/>
        <dbReference type="ChEBI" id="CHEBI:15361"/>
        <dbReference type="ChEBI" id="CHEBI:28938"/>
        <dbReference type="ChEBI" id="CHEBI:33384"/>
        <dbReference type="EC" id="4.3.1.17"/>
    </reaction>
</comment>
<comment type="subcellular location">
    <subcellularLocation>
        <location evidence="2">Cytoplasm</location>
    </subcellularLocation>
</comment>
<dbReference type="SUPFAM" id="SSF53686">
    <property type="entry name" value="Tryptophan synthase beta subunit-like PLP-dependent enzymes"/>
    <property type="match status" value="1"/>
</dbReference>
<comment type="caution">
    <text evidence="13">The sequence shown here is derived from an EMBL/GenBank/DDBJ whole genome shotgun (WGS) entry which is preliminary data.</text>
</comment>
<dbReference type="EMBL" id="JAAABM010000011">
    <property type="protein sequence ID" value="KAF7674233.1"/>
    <property type="molecule type" value="Genomic_DNA"/>
</dbReference>